<comment type="caution">
    <text evidence="2">The sequence shown here is derived from an EMBL/GenBank/DDBJ whole genome shotgun (WGS) entry which is preliminary data.</text>
</comment>
<gene>
    <name evidence="2" type="ORF">LTR25_003228</name>
</gene>
<sequence>MSDPALLKGWRDEEERSKTCPRDVATPQKVRLVLSRFYYLGVEFLQASSTVGPWYISGELFLNDVISAVRIDVDYNARGRIRTFPNGLNLLSLRRIYDCARVCADTKSSAHTNCPKSKENPAPLRLVEVMSGDTLRLVETQSSSLKYAALSYCWGSCKAAGTRTSNVAERMVSFKLGILPQTLQDSIVIAHALKIRYIWIDRLCIVQGCGEWAMEAGKMMSYYANSYLTIVPVACSSAEESFLGQRQQWVSERMTGFWVGKPEREFQFNHPHWEHVETEVDRSAWNERAWTFQERLLSARSVFFGRNGIRFECRGAAFEEYNFHDPAQQNPEVFLPSPNTQSSEWDSLEKVRGKWYNMVTQYVERHLAFETDRLIALAGVAERFGILFGDQDEYLSGFFKNDLSHALCWRFWKGYSRSLEEGISLTKSSSFPSWSWCCMKRPITCTDGTGSIPCAQLLEAVKSTPDKCDPAVQGETVKLVLEAWAFPAAAVGQSVPDALEFNVRLDTEEEPTKDLSVLGGDMAVVLSAYLPDGMDEQQWRGSKATMLHEVYGLIVRKAGSQHQGIEEYTREGIFEIVCEHLDADVGEDSKQVTELFYQQIYASRCAVALI</sequence>
<dbReference type="PANTHER" id="PTHR33112">
    <property type="entry name" value="DOMAIN PROTEIN, PUTATIVE-RELATED"/>
    <property type="match status" value="1"/>
</dbReference>
<proteinExistence type="predicted"/>
<feature type="domain" description="Heterokaryon incompatibility" evidence="1">
    <location>
        <begin position="147"/>
        <end position="294"/>
    </location>
</feature>
<reference evidence="2 3" key="1">
    <citation type="submission" date="2023-06" db="EMBL/GenBank/DDBJ databases">
        <title>Black Yeasts Isolated from many extreme environments.</title>
        <authorList>
            <person name="Coleine C."/>
            <person name="Stajich J.E."/>
            <person name="Selbmann L."/>
        </authorList>
    </citation>
    <scope>NUCLEOTIDE SEQUENCE [LARGE SCALE GENOMIC DNA]</scope>
    <source>
        <strain evidence="2 3">CCFEE 5887</strain>
    </source>
</reference>
<accession>A0AAV9QGW6</accession>
<keyword evidence="3" id="KW-1185">Reference proteome</keyword>
<dbReference type="Pfam" id="PF06985">
    <property type="entry name" value="HET"/>
    <property type="match status" value="1"/>
</dbReference>
<dbReference type="InterPro" id="IPR010730">
    <property type="entry name" value="HET"/>
</dbReference>
<evidence type="ECO:0000313" key="3">
    <source>
        <dbReference type="Proteomes" id="UP001345827"/>
    </source>
</evidence>
<evidence type="ECO:0000313" key="2">
    <source>
        <dbReference type="EMBL" id="KAK5541450.1"/>
    </source>
</evidence>
<dbReference type="AlphaFoldDB" id="A0AAV9QGW6"/>
<protein>
    <recommendedName>
        <fullName evidence="1">Heterokaryon incompatibility domain-containing protein</fullName>
    </recommendedName>
</protein>
<dbReference type="EMBL" id="JAXLQG010000004">
    <property type="protein sequence ID" value="KAK5541450.1"/>
    <property type="molecule type" value="Genomic_DNA"/>
</dbReference>
<evidence type="ECO:0000259" key="1">
    <source>
        <dbReference type="Pfam" id="PF06985"/>
    </source>
</evidence>
<dbReference type="PANTHER" id="PTHR33112:SF10">
    <property type="entry name" value="TOL"/>
    <property type="match status" value="1"/>
</dbReference>
<dbReference type="Proteomes" id="UP001345827">
    <property type="component" value="Unassembled WGS sequence"/>
</dbReference>
<name>A0AAV9QGW6_9PEZI</name>
<organism evidence="2 3">
    <name type="scientific">Vermiconidia calcicola</name>
    <dbReference type="NCBI Taxonomy" id="1690605"/>
    <lineage>
        <taxon>Eukaryota</taxon>
        <taxon>Fungi</taxon>
        <taxon>Dikarya</taxon>
        <taxon>Ascomycota</taxon>
        <taxon>Pezizomycotina</taxon>
        <taxon>Dothideomycetes</taxon>
        <taxon>Dothideomycetidae</taxon>
        <taxon>Mycosphaerellales</taxon>
        <taxon>Extremaceae</taxon>
        <taxon>Vermiconidia</taxon>
    </lineage>
</organism>